<keyword evidence="4" id="KW-1185">Reference proteome</keyword>
<feature type="compositionally biased region" description="Basic and acidic residues" evidence="2">
    <location>
        <begin position="16"/>
        <end position="32"/>
    </location>
</feature>
<dbReference type="AlphaFoldDB" id="D6ZB42"/>
<keyword evidence="3" id="KW-0413">Isomerase</keyword>
<proteinExistence type="inferred from homology"/>
<dbReference type="STRING" id="640132.Srot_0314"/>
<dbReference type="InterPro" id="IPR001753">
    <property type="entry name" value="Enoyl-CoA_hydra/iso"/>
</dbReference>
<dbReference type="CDD" id="cd06558">
    <property type="entry name" value="crotonase-like"/>
    <property type="match status" value="1"/>
</dbReference>
<name>D6ZB42_SEGRD</name>
<dbReference type="GO" id="GO:0016853">
    <property type="term" value="F:isomerase activity"/>
    <property type="evidence" value="ECO:0007669"/>
    <property type="project" value="UniProtKB-KW"/>
</dbReference>
<dbReference type="EMBL" id="CP001958">
    <property type="protein sequence ID" value="ADG96801.1"/>
    <property type="molecule type" value="Genomic_DNA"/>
</dbReference>
<comment type="similarity">
    <text evidence="1">Belongs to the enoyl-CoA hydratase/isomerase family.</text>
</comment>
<dbReference type="Proteomes" id="UP000002247">
    <property type="component" value="Chromosome"/>
</dbReference>
<dbReference type="Pfam" id="PF00378">
    <property type="entry name" value="ECH_1"/>
    <property type="match status" value="2"/>
</dbReference>
<sequence>MPDESHSGQRPAAWREGLREGPHAPFADRPEPDNAGARYKTLTYETTGRVARIVFNRPERGNAITPDTPLDLAAAVERADLDPRVHVILVSGRGKGFCGGYDLDMFAENGGTSDAGAHETAPGAADNRAARAGTVLDPVAQAVNHNPWGVWDPMLDYAMMSRFNRGFASLLHANKPTVAKLHGFCVAGGTDIALYADQIICASDTKIGYPPTRVWGVPAAGMWAHRLGDQRAKRLLLTGDCISGKQAEEWGLAVEAPEPDELDECAENLVERIAMMPINQLMMVKLALNSALINQGVANSTMVSTVFDGISRHTREGYAFQLRSMTAGFREAVRERDEPFGDHKRAQFE</sequence>
<evidence type="ECO:0000313" key="3">
    <source>
        <dbReference type="EMBL" id="ADG96801.1"/>
    </source>
</evidence>
<dbReference type="Gene3D" id="3.90.226.10">
    <property type="entry name" value="2-enoyl-CoA Hydratase, Chain A, domain 1"/>
    <property type="match status" value="1"/>
</dbReference>
<feature type="region of interest" description="Disordered" evidence="2">
    <location>
        <begin position="1"/>
        <end position="36"/>
    </location>
</feature>
<evidence type="ECO:0000256" key="1">
    <source>
        <dbReference type="ARBA" id="ARBA00005254"/>
    </source>
</evidence>
<dbReference type="PANTHER" id="PTHR43802:SF1">
    <property type="entry name" value="IP11341P-RELATED"/>
    <property type="match status" value="1"/>
</dbReference>
<evidence type="ECO:0000313" key="4">
    <source>
        <dbReference type="Proteomes" id="UP000002247"/>
    </source>
</evidence>
<dbReference type="OrthoDB" id="3206737at2"/>
<evidence type="ECO:0000256" key="2">
    <source>
        <dbReference type="SAM" id="MobiDB-lite"/>
    </source>
</evidence>
<dbReference type="SUPFAM" id="SSF52096">
    <property type="entry name" value="ClpP/crotonase"/>
    <property type="match status" value="1"/>
</dbReference>
<dbReference type="NCBIfam" id="NF006128">
    <property type="entry name" value="PRK08272.1"/>
    <property type="match status" value="1"/>
</dbReference>
<dbReference type="KEGG" id="srt:Srot_0314"/>
<dbReference type="InterPro" id="IPR029045">
    <property type="entry name" value="ClpP/crotonase-like_dom_sf"/>
</dbReference>
<dbReference type="HOGENOM" id="CLU_009834_7_3_11"/>
<dbReference type="PANTHER" id="PTHR43802">
    <property type="entry name" value="ENOYL-COA HYDRATASE"/>
    <property type="match status" value="1"/>
</dbReference>
<organism evidence="3 4">
    <name type="scientific">Segniliparus rotundus (strain ATCC BAA-972 / CDC 1076 / CIP 108378 / DSM 44985 / JCM 13578)</name>
    <dbReference type="NCBI Taxonomy" id="640132"/>
    <lineage>
        <taxon>Bacteria</taxon>
        <taxon>Bacillati</taxon>
        <taxon>Actinomycetota</taxon>
        <taxon>Actinomycetes</taxon>
        <taxon>Mycobacteriales</taxon>
        <taxon>Segniliparaceae</taxon>
        <taxon>Segniliparus</taxon>
    </lineage>
</organism>
<reference evidence="3 4" key="1">
    <citation type="journal article" date="2010" name="Stand. Genomic Sci.">
        <title>Complete genome sequence of Segniliparus rotundus type strain (CDC 1076).</title>
        <authorList>
            <person name="Sikorski J."/>
            <person name="Lapidus A."/>
            <person name="Copeland A."/>
            <person name="Misra M."/>
            <person name="Glavina Del Rio T."/>
            <person name="Nolan M."/>
            <person name="Lucas S."/>
            <person name="Chen F."/>
            <person name="Tice H."/>
            <person name="Cheng J.F."/>
            <person name="Jando M."/>
            <person name="Schneider S."/>
            <person name="Bruce D."/>
            <person name="Goodwin L."/>
            <person name="Pitluck S."/>
            <person name="Liolios K."/>
            <person name="Mikhailova N."/>
            <person name="Pati A."/>
            <person name="Ivanova N."/>
            <person name="Mavromatis K."/>
            <person name="Chen A."/>
            <person name="Palaniappan K."/>
            <person name="Chertkov O."/>
            <person name="Land M."/>
            <person name="Hauser L."/>
            <person name="Chang Y.J."/>
            <person name="Jeffries C.D."/>
            <person name="Brettin T."/>
            <person name="Detter J.C."/>
            <person name="Han C."/>
            <person name="Rohde M."/>
            <person name="Goker M."/>
            <person name="Bristow J."/>
            <person name="Eisen J.A."/>
            <person name="Markowitz V."/>
            <person name="Hugenholtz P."/>
            <person name="Kyrpides N.C."/>
            <person name="Klenk H.P."/>
        </authorList>
    </citation>
    <scope>NUCLEOTIDE SEQUENCE [LARGE SCALE GENOMIC DNA]</scope>
    <source>
        <strain evidence="4">ATCC BAA-972 / CDC 1076 / CIP 108378 / DSM 44985 / JCM 13578</strain>
    </source>
</reference>
<gene>
    <name evidence="3" type="ordered locus">Srot_0314</name>
</gene>
<accession>D6ZB42</accession>
<protein>
    <submittedName>
        <fullName evidence="3">Enoyl-CoA hydratase/isomerase</fullName>
    </submittedName>
</protein>
<dbReference type="RefSeq" id="WP_013137257.1">
    <property type="nucleotide sequence ID" value="NC_014168.1"/>
</dbReference>
<dbReference type="eggNOG" id="COG1024">
    <property type="taxonomic scope" value="Bacteria"/>
</dbReference>